<evidence type="ECO:0000256" key="7">
    <source>
        <dbReference type="RuleBase" id="RU003903"/>
    </source>
</evidence>
<keyword evidence="2 4" id="KW-0521">NADP</keyword>
<evidence type="ECO:0000259" key="8">
    <source>
        <dbReference type="Pfam" id="PF03807"/>
    </source>
</evidence>
<evidence type="ECO:0000259" key="9">
    <source>
        <dbReference type="Pfam" id="PF14748"/>
    </source>
</evidence>
<dbReference type="InterPro" id="IPR029036">
    <property type="entry name" value="P5CR_dimer"/>
</dbReference>
<dbReference type="Pfam" id="PF03807">
    <property type="entry name" value="F420_oxidored"/>
    <property type="match status" value="1"/>
</dbReference>
<protein>
    <recommendedName>
        <fullName evidence="4 5">Pyrroline-5-carboxylate reductase</fullName>
        <shortName evidence="4">P5C reductase</shortName>
        <shortName evidence="4">P5CR</shortName>
        <ecNumber evidence="4 5">1.5.1.2</ecNumber>
    </recommendedName>
    <alternativeName>
        <fullName evidence="4">PCA reductase</fullName>
    </alternativeName>
</protein>
<comment type="catalytic activity">
    <reaction evidence="4 7">
        <text>L-proline + NADP(+) = (S)-1-pyrroline-5-carboxylate + NADPH + 2 H(+)</text>
        <dbReference type="Rhea" id="RHEA:14109"/>
        <dbReference type="ChEBI" id="CHEBI:15378"/>
        <dbReference type="ChEBI" id="CHEBI:17388"/>
        <dbReference type="ChEBI" id="CHEBI:57783"/>
        <dbReference type="ChEBI" id="CHEBI:58349"/>
        <dbReference type="ChEBI" id="CHEBI:60039"/>
        <dbReference type="EC" id="1.5.1.2"/>
    </reaction>
</comment>
<organism evidence="10 11">
    <name type="scientific">Ephemeroptericola cinctiostellae</name>
    <dbReference type="NCBI Taxonomy" id="2268024"/>
    <lineage>
        <taxon>Bacteria</taxon>
        <taxon>Pseudomonadati</taxon>
        <taxon>Pseudomonadota</taxon>
        <taxon>Betaproteobacteria</taxon>
        <taxon>Burkholderiales</taxon>
        <taxon>Burkholderiaceae</taxon>
        <taxon>Ephemeroptericola</taxon>
    </lineage>
</organism>
<dbReference type="SUPFAM" id="SSF48179">
    <property type="entry name" value="6-phosphogluconate dehydrogenase C-terminal domain-like"/>
    <property type="match status" value="1"/>
</dbReference>
<feature type="binding site" evidence="6">
    <location>
        <begin position="10"/>
        <end position="15"/>
    </location>
    <ligand>
        <name>NADP(+)</name>
        <dbReference type="ChEBI" id="CHEBI:58349"/>
    </ligand>
</feature>
<dbReference type="InterPro" id="IPR036291">
    <property type="entry name" value="NAD(P)-bd_dom_sf"/>
</dbReference>
<dbReference type="EMBL" id="CP031124">
    <property type="protein sequence ID" value="AXF85755.1"/>
    <property type="molecule type" value="Genomic_DNA"/>
</dbReference>
<accession>A0A345DBL7</accession>
<dbReference type="PANTHER" id="PTHR11645">
    <property type="entry name" value="PYRROLINE-5-CARBOXYLATE REDUCTASE"/>
    <property type="match status" value="1"/>
</dbReference>
<dbReference type="Gene3D" id="3.40.50.720">
    <property type="entry name" value="NAD(P)-binding Rossmann-like Domain"/>
    <property type="match status" value="1"/>
</dbReference>
<feature type="domain" description="Pyrroline-5-carboxylate reductase catalytic N-terminal" evidence="8">
    <location>
        <begin position="6"/>
        <end position="102"/>
    </location>
</feature>
<sequence>MHTTPQIVFLGGGNMATAIITGMINQGGFAPQQIVVVEHNADHRDHLHRTLGVTAFENLAAAVHLSPDVWILAVKPQSMKAALAELSPLVKADQVVLSIAAGLTIATLSEWLQKHKKVVRTMPNTPALVGKGVTGIYAPLSIVSENEQVLINQILLAVGVNVWLQTEAEIDTIAAISGSGPAYVFYVMEHLTAAARQLGFDEETAKLLVQNTFSGAVALADASEDPVDVLRERVTSKGGTTAAALAVFNAQGIDQALIQGTQAATERARELAVELAK</sequence>
<comment type="function">
    <text evidence="4">Catalyzes the reduction of 1-pyrroline-5-carboxylate (PCA) to L-proline.</text>
</comment>
<dbReference type="GO" id="GO:0055129">
    <property type="term" value="P:L-proline biosynthetic process"/>
    <property type="evidence" value="ECO:0007669"/>
    <property type="project" value="UniProtKB-UniRule"/>
</dbReference>
<dbReference type="HAMAP" id="MF_01925">
    <property type="entry name" value="P5C_reductase"/>
    <property type="match status" value="1"/>
</dbReference>
<dbReference type="PROSITE" id="PS00521">
    <property type="entry name" value="P5CR"/>
    <property type="match status" value="1"/>
</dbReference>
<dbReference type="Pfam" id="PF14748">
    <property type="entry name" value="P5CR_dimer"/>
    <property type="match status" value="1"/>
</dbReference>
<dbReference type="InterPro" id="IPR053790">
    <property type="entry name" value="P5CR-like_CS"/>
</dbReference>
<keyword evidence="4 7" id="KW-0641">Proline biosynthesis</keyword>
<comment type="similarity">
    <text evidence="1 4 7">Belongs to the pyrroline-5-carboxylate reductase family.</text>
</comment>
<keyword evidence="3 4" id="KW-0560">Oxidoreductase</keyword>
<dbReference type="OrthoDB" id="9805754at2"/>
<evidence type="ECO:0000256" key="5">
    <source>
        <dbReference type="NCBIfam" id="TIGR00112"/>
    </source>
</evidence>
<dbReference type="GO" id="GO:0004735">
    <property type="term" value="F:pyrroline-5-carboxylate reductase activity"/>
    <property type="evidence" value="ECO:0007669"/>
    <property type="project" value="UniProtKB-UniRule"/>
</dbReference>
<dbReference type="UniPathway" id="UPA00098">
    <property type="reaction ID" value="UER00361"/>
</dbReference>
<keyword evidence="11" id="KW-1185">Reference proteome</keyword>
<evidence type="ECO:0000256" key="2">
    <source>
        <dbReference type="ARBA" id="ARBA00022857"/>
    </source>
</evidence>
<evidence type="ECO:0000256" key="4">
    <source>
        <dbReference type="HAMAP-Rule" id="MF_01925"/>
    </source>
</evidence>
<evidence type="ECO:0000256" key="1">
    <source>
        <dbReference type="ARBA" id="ARBA00005525"/>
    </source>
</evidence>
<gene>
    <name evidence="10" type="primary">proC_2</name>
    <name evidence="4" type="synonym">proC</name>
    <name evidence="10" type="ORF">DTO96_101491</name>
</gene>
<evidence type="ECO:0000256" key="6">
    <source>
        <dbReference type="PIRSR" id="PIRSR000193-1"/>
    </source>
</evidence>
<keyword evidence="4 7" id="KW-0028">Amino-acid biosynthesis</keyword>
<name>A0A345DBL7_9BURK</name>
<evidence type="ECO:0000313" key="11">
    <source>
        <dbReference type="Proteomes" id="UP000252182"/>
    </source>
</evidence>
<dbReference type="FunFam" id="1.10.3730.10:FF:000001">
    <property type="entry name" value="Pyrroline-5-carboxylate reductase"/>
    <property type="match status" value="1"/>
</dbReference>
<dbReference type="GO" id="GO:0005737">
    <property type="term" value="C:cytoplasm"/>
    <property type="evidence" value="ECO:0007669"/>
    <property type="project" value="UniProtKB-SubCell"/>
</dbReference>
<dbReference type="Gene3D" id="1.10.3730.10">
    <property type="entry name" value="ProC C-terminal domain-like"/>
    <property type="match status" value="1"/>
</dbReference>
<comment type="catalytic activity">
    <reaction evidence="4">
        <text>L-proline + NAD(+) = (S)-1-pyrroline-5-carboxylate + NADH + 2 H(+)</text>
        <dbReference type="Rhea" id="RHEA:14105"/>
        <dbReference type="ChEBI" id="CHEBI:15378"/>
        <dbReference type="ChEBI" id="CHEBI:17388"/>
        <dbReference type="ChEBI" id="CHEBI:57540"/>
        <dbReference type="ChEBI" id="CHEBI:57945"/>
        <dbReference type="ChEBI" id="CHEBI:60039"/>
        <dbReference type="EC" id="1.5.1.2"/>
    </reaction>
</comment>
<comment type="pathway">
    <text evidence="4 7">Amino-acid biosynthesis; L-proline biosynthesis; L-proline from L-glutamate 5-semialdehyde: step 1/1.</text>
</comment>
<keyword evidence="4" id="KW-0963">Cytoplasm</keyword>
<feature type="binding site" evidence="6">
    <location>
        <begin position="73"/>
        <end position="76"/>
    </location>
    <ligand>
        <name>NADP(+)</name>
        <dbReference type="ChEBI" id="CHEBI:58349"/>
    </ligand>
</feature>
<comment type="subcellular location">
    <subcellularLocation>
        <location evidence="4">Cytoplasm</location>
    </subcellularLocation>
</comment>
<dbReference type="NCBIfam" id="TIGR00112">
    <property type="entry name" value="proC"/>
    <property type="match status" value="1"/>
</dbReference>
<dbReference type="InterPro" id="IPR028939">
    <property type="entry name" value="P5C_Rdtase_cat_N"/>
</dbReference>
<proteinExistence type="inferred from homology"/>
<feature type="domain" description="Pyrroline-5-carboxylate reductase dimerisation" evidence="9">
    <location>
        <begin position="167"/>
        <end position="271"/>
    </location>
</feature>
<dbReference type="InterPro" id="IPR000304">
    <property type="entry name" value="Pyrroline-COOH_reductase"/>
</dbReference>
<dbReference type="SUPFAM" id="SSF51735">
    <property type="entry name" value="NAD(P)-binding Rossmann-fold domains"/>
    <property type="match status" value="1"/>
</dbReference>
<dbReference type="KEGG" id="hyf:DTO96_101491"/>
<dbReference type="InterPro" id="IPR008927">
    <property type="entry name" value="6-PGluconate_DH-like_C_sf"/>
</dbReference>
<dbReference type="PIRSF" id="PIRSF000193">
    <property type="entry name" value="Pyrrol-5-carb_rd"/>
    <property type="match status" value="1"/>
</dbReference>
<dbReference type="Proteomes" id="UP000252182">
    <property type="component" value="Chromosome"/>
</dbReference>
<dbReference type="AlphaFoldDB" id="A0A345DBL7"/>
<evidence type="ECO:0000256" key="3">
    <source>
        <dbReference type="ARBA" id="ARBA00023002"/>
    </source>
</evidence>
<reference evidence="11" key="1">
    <citation type="submission" date="2018-07" db="EMBL/GenBank/DDBJ databases">
        <authorList>
            <person name="Kim H."/>
        </authorList>
    </citation>
    <scope>NUCLEOTIDE SEQUENCE [LARGE SCALE GENOMIC DNA]</scope>
    <source>
        <strain evidence="11">F02</strain>
    </source>
</reference>
<dbReference type="PANTHER" id="PTHR11645:SF0">
    <property type="entry name" value="PYRROLINE-5-CARBOXYLATE REDUCTASE 3"/>
    <property type="match status" value="1"/>
</dbReference>
<dbReference type="RefSeq" id="WP_114563968.1">
    <property type="nucleotide sequence ID" value="NZ_CP031124.1"/>
</dbReference>
<evidence type="ECO:0000313" key="10">
    <source>
        <dbReference type="EMBL" id="AXF85755.1"/>
    </source>
</evidence>
<dbReference type="EC" id="1.5.1.2" evidence="4 5"/>